<comment type="caution">
    <text evidence="2">The sequence shown here is derived from an EMBL/GenBank/DDBJ whole genome shotgun (WGS) entry which is preliminary data.</text>
</comment>
<protein>
    <submittedName>
        <fullName evidence="2">Uncharacterized protein</fullName>
    </submittedName>
</protein>
<dbReference type="EMBL" id="AVOT02054371">
    <property type="protein sequence ID" value="MBW0549081.1"/>
    <property type="molecule type" value="Genomic_DNA"/>
</dbReference>
<name>A0A9Q3P793_9BASI</name>
<keyword evidence="3" id="KW-1185">Reference proteome</keyword>
<dbReference type="Proteomes" id="UP000765509">
    <property type="component" value="Unassembled WGS sequence"/>
</dbReference>
<dbReference type="AlphaFoldDB" id="A0A9Q3P793"/>
<reference evidence="2" key="1">
    <citation type="submission" date="2021-03" db="EMBL/GenBank/DDBJ databases">
        <title>Draft genome sequence of rust myrtle Austropuccinia psidii MF-1, a brazilian biotype.</title>
        <authorList>
            <person name="Quecine M.C."/>
            <person name="Pachon D.M.R."/>
            <person name="Bonatelli M.L."/>
            <person name="Correr F.H."/>
            <person name="Franceschini L.M."/>
            <person name="Leite T.F."/>
            <person name="Margarido G.R.A."/>
            <person name="Almeida C.A."/>
            <person name="Ferrarezi J.A."/>
            <person name="Labate C.A."/>
        </authorList>
    </citation>
    <scope>NUCLEOTIDE SEQUENCE</scope>
    <source>
        <strain evidence="2">MF-1</strain>
    </source>
</reference>
<feature type="compositionally biased region" description="Polar residues" evidence="1">
    <location>
        <begin position="1"/>
        <end position="16"/>
    </location>
</feature>
<accession>A0A9Q3P793</accession>
<feature type="region of interest" description="Disordered" evidence="1">
    <location>
        <begin position="1"/>
        <end position="89"/>
    </location>
</feature>
<evidence type="ECO:0000313" key="3">
    <source>
        <dbReference type="Proteomes" id="UP000765509"/>
    </source>
</evidence>
<evidence type="ECO:0000313" key="2">
    <source>
        <dbReference type="EMBL" id="MBW0549081.1"/>
    </source>
</evidence>
<sequence length="89" mass="9982">MENGKQEVQSSFTLGRTGSMVPESMSQRETLQIYHGNHQRMESQQAVQTPGGKGSQDKGESSHYPSYRRQAEPEIAYSGSFMLTRSRPT</sequence>
<proteinExistence type="predicted"/>
<evidence type="ECO:0000256" key="1">
    <source>
        <dbReference type="SAM" id="MobiDB-lite"/>
    </source>
</evidence>
<organism evidence="2 3">
    <name type="scientific">Austropuccinia psidii MF-1</name>
    <dbReference type="NCBI Taxonomy" id="1389203"/>
    <lineage>
        <taxon>Eukaryota</taxon>
        <taxon>Fungi</taxon>
        <taxon>Dikarya</taxon>
        <taxon>Basidiomycota</taxon>
        <taxon>Pucciniomycotina</taxon>
        <taxon>Pucciniomycetes</taxon>
        <taxon>Pucciniales</taxon>
        <taxon>Sphaerophragmiaceae</taxon>
        <taxon>Austropuccinia</taxon>
    </lineage>
</organism>
<gene>
    <name evidence="2" type="ORF">O181_088796</name>
</gene>